<dbReference type="Pfam" id="PF00076">
    <property type="entry name" value="RRM_1"/>
    <property type="match status" value="1"/>
</dbReference>
<feature type="compositionally biased region" description="Gly residues" evidence="3">
    <location>
        <begin position="171"/>
        <end position="186"/>
    </location>
</feature>
<dbReference type="Gene3D" id="3.30.70.330">
    <property type="match status" value="1"/>
</dbReference>
<organism evidence="5 6">
    <name type="scientific">Pristionchus entomophagus</name>
    <dbReference type="NCBI Taxonomy" id="358040"/>
    <lineage>
        <taxon>Eukaryota</taxon>
        <taxon>Metazoa</taxon>
        <taxon>Ecdysozoa</taxon>
        <taxon>Nematoda</taxon>
        <taxon>Chromadorea</taxon>
        <taxon>Rhabditida</taxon>
        <taxon>Rhabditina</taxon>
        <taxon>Diplogasteromorpha</taxon>
        <taxon>Diplogasteroidea</taxon>
        <taxon>Neodiplogasteridae</taxon>
        <taxon>Pristionchus</taxon>
    </lineage>
</organism>
<feature type="compositionally biased region" description="Gly residues" evidence="3">
    <location>
        <begin position="100"/>
        <end position="138"/>
    </location>
</feature>
<dbReference type="InterPro" id="IPR012677">
    <property type="entry name" value="Nucleotide-bd_a/b_plait_sf"/>
</dbReference>
<dbReference type="PANTHER" id="PTHR23236:SF118">
    <property type="entry name" value="RRM DOMAIN-CONTAINING PROTEIN"/>
    <property type="match status" value="1"/>
</dbReference>
<sequence>RPSQTLLNIMAEDQGPLKVFLGNLPLDATTGDIDTVLSSAGVTAEEIRSFNVHMVRDRETDNFKGFAYIEVQNKEQLDKILTLNGADFDGRQLKVDNKTGRGGGRGGRGGGRGFGGDRGGRGGGFGERGGRGGGWGGDRGGRGGRGGHEFGGRGGYSRGENDFEVVRSRGHGGPPRGDRGGYGGDRGAPRAPEAPIGSGDDSGRPRLLLTKKVMDPKEAEEKKKKEEEAEKARQEKIFGH</sequence>
<keyword evidence="1 2" id="KW-0694">RNA-binding</keyword>
<evidence type="ECO:0000259" key="4">
    <source>
        <dbReference type="PROSITE" id="PS50102"/>
    </source>
</evidence>
<dbReference type="SUPFAM" id="SSF54928">
    <property type="entry name" value="RNA-binding domain, RBD"/>
    <property type="match status" value="1"/>
</dbReference>
<dbReference type="Proteomes" id="UP001432027">
    <property type="component" value="Unassembled WGS sequence"/>
</dbReference>
<evidence type="ECO:0000256" key="3">
    <source>
        <dbReference type="SAM" id="MobiDB-lite"/>
    </source>
</evidence>
<dbReference type="SMART" id="SM00360">
    <property type="entry name" value="RRM"/>
    <property type="match status" value="1"/>
</dbReference>
<dbReference type="AlphaFoldDB" id="A0AAV5T7F2"/>
<dbReference type="EMBL" id="BTSX01000003">
    <property type="protein sequence ID" value="GMS90877.1"/>
    <property type="molecule type" value="Genomic_DNA"/>
</dbReference>
<dbReference type="PANTHER" id="PTHR23236">
    <property type="entry name" value="EUKARYOTIC TRANSLATION INITIATION FACTOR 4B/4H"/>
    <property type="match status" value="1"/>
</dbReference>
<evidence type="ECO:0000256" key="1">
    <source>
        <dbReference type="ARBA" id="ARBA00022884"/>
    </source>
</evidence>
<accession>A0AAV5T7F2</accession>
<evidence type="ECO:0000313" key="6">
    <source>
        <dbReference type="Proteomes" id="UP001432027"/>
    </source>
</evidence>
<comment type="caution">
    <text evidence="5">The sequence shown here is derived from an EMBL/GenBank/DDBJ whole genome shotgun (WGS) entry which is preliminary data.</text>
</comment>
<feature type="region of interest" description="Disordered" evidence="3">
    <location>
        <begin position="94"/>
        <end position="240"/>
    </location>
</feature>
<protein>
    <recommendedName>
        <fullName evidence="4">RRM domain-containing protein</fullName>
    </recommendedName>
</protein>
<proteinExistence type="predicted"/>
<dbReference type="PROSITE" id="PS50102">
    <property type="entry name" value="RRM"/>
    <property type="match status" value="1"/>
</dbReference>
<keyword evidence="6" id="KW-1185">Reference proteome</keyword>
<evidence type="ECO:0000256" key="2">
    <source>
        <dbReference type="PROSITE-ProRule" id="PRU00176"/>
    </source>
</evidence>
<feature type="domain" description="RRM" evidence="4">
    <location>
        <begin position="17"/>
        <end position="100"/>
    </location>
</feature>
<gene>
    <name evidence="5" type="ORF">PENTCL1PPCAC_13052</name>
</gene>
<dbReference type="GO" id="GO:0003723">
    <property type="term" value="F:RNA binding"/>
    <property type="evidence" value="ECO:0007669"/>
    <property type="project" value="UniProtKB-UniRule"/>
</dbReference>
<name>A0AAV5T7F2_9BILA</name>
<reference evidence="5" key="1">
    <citation type="submission" date="2023-10" db="EMBL/GenBank/DDBJ databases">
        <title>Genome assembly of Pristionchus species.</title>
        <authorList>
            <person name="Yoshida K."/>
            <person name="Sommer R.J."/>
        </authorList>
    </citation>
    <scope>NUCLEOTIDE SEQUENCE</scope>
    <source>
        <strain evidence="5">RS0144</strain>
    </source>
</reference>
<evidence type="ECO:0000313" key="5">
    <source>
        <dbReference type="EMBL" id="GMS90877.1"/>
    </source>
</evidence>
<feature type="non-terminal residue" evidence="5">
    <location>
        <position position="1"/>
    </location>
</feature>
<dbReference type="InterPro" id="IPR000504">
    <property type="entry name" value="RRM_dom"/>
</dbReference>
<feature type="compositionally biased region" description="Basic and acidic residues" evidence="3">
    <location>
        <begin position="212"/>
        <end position="240"/>
    </location>
</feature>
<dbReference type="InterPro" id="IPR035979">
    <property type="entry name" value="RBD_domain_sf"/>
</dbReference>